<evidence type="ECO:0000313" key="3">
    <source>
        <dbReference type="EMBL" id="MFI2476685.1"/>
    </source>
</evidence>
<comment type="caution">
    <text evidence="3">The sequence shown here is derived from an EMBL/GenBank/DDBJ whole genome shotgun (WGS) entry which is preliminary data.</text>
</comment>
<organism evidence="3 4">
    <name type="scientific">Nocardia xishanensis</name>
    <dbReference type="NCBI Taxonomy" id="238964"/>
    <lineage>
        <taxon>Bacteria</taxon>
        <taxon>Bacillati</taxon>
        <taxon>Actinomycetota</taxon>
        <taxon>Actinomycetes</taxon>
        <taxon>Mycobacteriales</taxon>
        <taxon>Nocardiaceae</taxon>
        <taxon>Nocardia</taxon>
    </lineage>
</organism>
<sequence length="236" mass="24144">MTSRTTSLGVAALAGAAVLLLAGCGGTSGDGSQASSGTTSVASSATTSAAGRAEGGATAAPGDAEPGGPAPTRADGGSPAPTAAEPPTSPVATSQPAADSYWDPCTLPESDITAAGLNAATKERIPDLNHPAWKMCRWQAADQTYSVVIAASDRTTEDLLEPGTYQDLRRTEFYRRQVVQYRSVQDTHKLGCYIGTPATFGSIVFTVRNTRIQTDVGDPCADANHLGAALFRSLPA</sequence>
<keyword evidence="2" id="KW-0732">Signal</keyword>
<feature type="chain" id="PRO_5045144929" evidence="2">
    <location>
        <begin position="23"/>
        <end position="236"/>
    </location>
</feature>
<accession>A0ABW7X6P8</accession>
<feature type="signal peptide" evidence="2">
    <location>
        <begin position="1"/>
        <end position="22"/>
    </location>
</feature>
<dbReference type="EMBL" id="JBIRYO010000018">
    <property type="protein sequence ID" value="MFI2476685.1"/>
    <property type="molecule type" value="Genomic_DNA"/>
</dbReference>
<dbReference type="Pfam" id="PF12079">
    <property type="entry name" value="DUF3558"/>
    <property type="match status" value="1"/>
</dbReference>
<dbReference type="RefSeq" id="WP_397093974.1">
    <property type="nucleotide sequence ID" value="NZ_JBIRYO010000018.1"/>
</dbReference>
<feature type="compositionally biased region" description="Low complexity" evidence="1">
    <location>
        <begin position="31"/>
        <end position="94"/>
    </location>
</feature>
<evidence type="ECO:0000313" key="4">
    <source>
        <dbReference type="Proteomes" id="UP001611415"/>
    </source>
</evidence>
<keyword evidence="4" id="KW-1185">Reference proteome</keyword>
<evidence type="ECO:0000256" key="1">
    <source>
        <dbReference type="SAM" id="MobiDB-lite"/>
    </source>
</evidence>
<gene>
    <name evidence="3" type="ORF">ACH49W_25155</name>
</gene>
<dbReference type="PROSITE" id="PS51257">
    <property type="entry name" value="PROKAR_LIPOPROTEIN"/>
    <property type="match status" value="1"/>
</dbReference>
<dbReference type="InterPro" id="IPR024520">
    <property type="entry name" value="DUF3558"/>
</dbReference>
<reference evidence="3 4" key="1">
    <citation type="submission" date="2024-10" db="EMBL/GenBank/DDBJ databases">
        <title>The Natural Products Discovery Center: Release of the First 8490 Sequenced Strains for Exploring Actinobacteria Biosynthetic Diversity.</title>
        <authorList>
            <person name="Kalkreuter E."/>
            <person name="Kautsar S.A."/>
            <person name="Yang D."/>
            <person name="Bader C.D."/>
            <person name="Teijaro C.N."/>
            <person name="Fluegel L."/>
            <person name="Davis C.M."/>
            <person name="Simpson J.R."/>
            <person name="Lauterbach L."/>
            <person name="Steele A.D."/>
            <person name="Gui C."/>
            <person name="Meng S."/>
            <person name="Li G."/>
            <person name="Viehrig K."/>
            <person name="Ye F."/>
            <person name="Su P."/>
            <person name="Kiefer A.F."/>
            <person name="Nichols A."/>
            <person name="Cepeda A.J."/>
            <person name="Yan W."/>
            <person name="Fan B."/>
            <person name="Jiang Y."/>
            <person name="Adhikari A."/>
            <person name="Zheng C.-J."/>
            <person name="Schuster L."/>
            <person name="Cowan T.M."/>
            <person name="Smanski M.J."/>
            <person name="Chevrette M.G."/>
            <person name="De Carvalho L.P.S."/>
            <person name="Shen B."/>
        </authorList>
    </citation>
    <scope>NUCLEOTIDE SEQUENCE [LARGE SCALE GENOMIC DNA]</scope>
    <source>
        <strain evidence="3 4">NPDC019275</strain>
    </source>
</reference>
<feature type="region of interest" description="Disordered" evidence="1">
    <location>
        <begin position="28"/>
        <end position="105"/>
    </location>
</feature>
<evidence type="ECO:0000256" key="2">
    <source>
        <dbReference type="SAM" id="SignalP"/>
    </source>
</evidence>
<name>A0ABW7X6P8_9NOCA</name>
<protein>
    <submittedName>
        <fullName evidence="3">DUF3558 family protein</fullName>
    </submittedName>
</protein>
<dbReference type="Proteomes" id="UP001611415">
    <property type="component" value="Unassembled WGS sequence"/>
</dbReference>
<proteinExistence type="predicted"/>